<feature type="compositionally biased region" description="Basic and acidic residues" evidence="1">
    <location>
        <begin position="193"/>
        <end position="203"/>
    </location>
</feature>
<evidence type="ECO:0000313" key="2">
    <source>
        <dbReference type="EMBL" id="KAF2014523.1"/>
    </source>
</evidence>
<dbReference type="EMBL" id="ML978070">
    <property type="protein sequence ID" value="KAF2014523.1"/>
    <property type="molecule type" value="Genomic_DNA"/>
</dbReference>
<dbReference type="AlphaFoldDB" id="A0A6A5XNL0"/>
<gene>
    <name evidence="2" type="ORF">BU24DRAFT_423450</name>
</gene>
<evidence type="ECO:0000256" key="1">
    <source>
        <dbReference type="SAM" id="MobiDB-lite"/>
    </source>
</evidence>
<evidence type="ECO:0000313" key="3">
    <source>
        <dbReference type="Proteomes" id="UP000799778"/>
    </source>
</evidence>
<dbReference type="Proteomes" id="UP000799778">
    <property type="component" value="Unassembled WGS sequence"/>
</dbReference>
<protein>
    <submittedName>
        <fullName evidence="2">Uncharacterized protein</fullName>
    </submittedName>
</protein>
<keyword evidence="3" id="KW-1185">Reference proteome</keyword>
<sequence length="273" mass="29999">MGAIFQHALTCNSCCASINVLTRSPTTVPRYVPERHGTAPGSKKSNTPTQTEKEIERGTRNAALLIHTISFDKSSIWVVRRHSCSSTPPKLIQHHIFILNLNPHAGNPTINHCLPLPTSSMSVDITTMSQPTGLGLGKDVLSAPVVTIIEQKDDTPEDIDLDTTPPPTRRNASPSPSRAKRPRPVASPPLWDMNDRSFEDVRRPPLRKRPGPPPAPTAAEILEAKEGQLMEEEAAMRKELKGRLSGAEVELKLKEIFGERWKALQDEAEGVGR</sequence>
<dbReference type="RefSeq" id="XP_033382862.1">
    <property type="nucleotide sequence ID" value="XM_033528256.1"/>
</dbReference>
<accession>A0A6A5XNL0</accession>
<dbReference type="GeneID" id="54285653"/>
<reference evidence="2" key="1">
    <citation type="journal article" date="2020" name="Stud. Mycol.">
        <title>101 Dothideomycetes genomes: a test case for predicting lifestyles and emergence of pathogens.</title>
        <authorList>
            <person name="Haridas S."/>
            <person name="Albert R."/>
            <person name="Binder M."/>
            <person name="Bloem J."/>
            <person name="Labutti K."/>
            <person name="Salamov A."/>
            <person name="Andreopoulos B."/>
            <person name="Baker S."/>
            <person name="Barry K."/>
            <person name="Bills G."/>
            <person name="Bluhm B."/>
            <person name="Cannon C."/>
            <person name="Castanera R."/>
            <person name="Culley D."/>
            <person name="Daum C."/>
            <person name="Ezra D."/>
            <person name="Gonzalez J."/>
            <person name="Henrissat B."/>
            <person name="Kuo A."/>
            <person name="Liang C."/>
            <person name="Lipzen A."/>
            <person name="Lutzoni F."/>
            <person name="Magnuson J."/>
            <person name="Mondo S."/>
            <person name="Nolan M."/>
            <person name="Ohm R."/>
            <person name="Pangilinan J."/>
            <person name="Park H.-J."/>
            <person name="Ramirez L."/>
            <person name="Alfaro M."/>
            <person name="Sun H."/>
            <person name="Tritt A."/>
            <person name="Yoshinaga Y."/>
            <person name="Zwiers L.-H."/>
            <person name="Turgeon B."/>
            <person name="Goodwin S."/>
            <person name="Spatafora J."/>
            <person name="Crous P."/>
            <person name="Grigoriev I."/>
        </authorList>
    </citation>
    <scope>NUCLEOTIDE SEQUENCE</scope>
    <source>
        <strain evidence="2">CBS 175.79</strain>
    </source>
</reference>
<proteinExistence type="predicted"/>
<feature type="region of interest" description="Disordered" evidence="1">
    <location>
        <begin position="148"/>
        <end position="218"/>
    </location>
</feature>
<organism evidence="2 3">
    <name type="scientific">Aaosphaeria arxii CBS 175.79</name>
    <dbReference type="NCBI Taxonomy" id="1450172"/>
    <lineage>
        <taxon>Eukaryota</taxon>
        <taxon>Fungi</taxon>
        <taxon>Dikarya</taxon>
        <taxon>Ascomycota</taxon>
        <taxon>Pezizomycotina</taxon>
        <taxon>Dothideomycetes</taxon>
        <taxon>Pleosporomycetidae</taxon>
        <taxon>Pleosporales</taxon>
        <taxon>Pleosporales incertae sedis</taxon>
        <taxon>Aaosphaeria</taxon>
    </lineage>
</organism>
<feature type="region of interest" description="Disordered" evidence="1">
    <location>
        <begin position="28"/>
        <end position="56"/>
    </location>
</feature>
<name>A0A6A5XNL0_9PLEO</name>